<feature type="transmembrane region" description="Helical" evidence="1">
    <location>
        <begin position="75"/>
        <end position="97"/>
    </location>
</feature>
<comment type="caution">
    <text evidence="3">The sequence shown here is derived from an EMBL/GenBank/DDBJ whole genome shotgun (WGS) entry which is preliminary data.</text>
</comment>
<dbReference type="InterPro" id="IPR036691">
    <property type="entry name" value="Endo/exonu/phosph_ase_sf"/>
</dbReference>
<dbReference type="GO" id="GO:0004519">
    <property type="term" value="F:endonuclease activity"/>
    <property type="evidence" value="ECO:0007669"/>
    <property type="project" value="UniProtKB-KW"/>
</dbReference>
<proteinExistence type="predicted"/>
<evidence type="ECO:0000256" key="1">
    <source>
        <dbReference type="SAM" id="Phobius"/>
    </source>
</evidence>
<dbReference type="Pfam" id="PF03372">
    <property type="entry name" value="Exo_endo_phos"/>
    <property type="match status" value="1"/>
</dbReference>
<protein>
    <submittedName>
        <fullName evidence="3">Endonuclease/exonuclease/phosphatase family protein</fullName>
    </submittedName>
</protein>
<evidence type="ECO:0000313" key="4">
    <source>
        <dbReference type="Proteomes" id="UP001597068"/>
    </source>
</evidence>
<feature type="transmembrane region" description="Helical" evidence="1">
    <location>
        <begin position="47"/>
        <end position="68"/>
    </location>
</feature>
<keyword evidence="1" id="KW-0812">Transmembrane</keyword>
<dbReference type="RefSeq" id="WP_253648713.1">
    <property type="nucleotide sequence ID" value="NZ_BAAAMO010000006.1"/>
</dbReference>
<keyword evidence="4" id="KW-1185">Reference proteome</keyword>
<keyword evidence="3" id="KW-0378">Hydrolase</keyword>
<reference evidence="4" key="1">
    <citation type="journal article" date="2019" name="Int. J. Syst. Evol. Microbiol.">
        <title>The Global Catalogue of Microorganisms (GCM) 10K type strain sequencing project: providing services to taxonomists for standard genome sequencing and annotation.</title>
        <authorList>
            <consortium name="The Broad Institute Genomics Platform"/>
            <consortium name="The Broad Institute Genome Sequencing Center for Infectious Disease"/>
            <person name="Wu L."/>
            <person name="Ma J."/>
        </authorList>
    </citation>
    <scope>NUCLEOTIDE SEQUENCE [LARGE SCALE GENOMIC DNA]</scope>
    <source>
        <strain evidence="4">CCUG 50873</strain>
    </source>
</reference>
<gene>
    <name evidence="3" type="ORF">ACFQ04_14950</name>
</gene>
<accession>A0ABW3G9S5</accession>
<keyword evidence="3" id="KW-0255">Endonuclease</keyword>
<evidence type="ECO:0000259" key="2">
    <source>
        <dbReference type="Pfam" id="PF03372"/>
    </source>
</evidence>
<keyword evidence="3" id="KW-0540">Nuclease</keyword>
<name>A0ABW3G9S5_9NOCA</name>
<organism evidence="3 4">
    <name type="scientific">Williamsia deligens</name>
    <dbReference type="NCBI Taxonomy" id="321325"/>
    <lineage>
        <taxon>Bacteria</taxon>
        <taxon>Bacillati</taxon>
        <taxon>Actinomycetota</taxon>
        <taxon>Actinomycetes</taxon>
        <taxon>Mycobacteriales</taxon>
        <taxon>Nocardiaceae</taxon>
        <taxon>Williamsia</taxon>
    </lineage>
</organism>
<keyword evidence="1" id="KW-1133">Transmembrane helix</keyword>
<dbReference type="Gene3D" id="3.60.10.10">
    <property type="entry name" value="Endonuclease/exonuclease/phosphatase"/>
    <property type="match status" value="1"/>
</dbReference>
<keyword evidence="1" id="KW-0472">Membrane</keyword>
<sequence>MRRSRSSVPRRRWPSVLRALAVVVSTVLLVGGITAIWLHWYPGRGRVSTALTAGVPIAVAGAAVALVVALLARRWILAGIGVVVVAAGVWTQVPLWVAHTAPSGQRITLVQSNIKLGAGDLDAVGRIVADNDAAVLTMNEVTPDAAARIETSALRSLLPFRYVVAGTGGVGTAILSRYPLRDTALLDGYALNSLRATVEIPGVGDTVVYAMHPIPPYPYDSSRWVREMGMTRAELRAQRGARVLVGGDFNATWDHRQFRDLLREGYTDATETAGAGWLPTYPRDEWYGPLIGIDHVLARGFTATDVHTADVARSDHRALVARLTVG</sequence>
<feature type="transmembrane region" description="Helical" evidence="1">
    <location>
        <begin position="20"/>
        <end position="41"/>
    </location>
</feature>
<dbReference type="SUPFAM" id="SSF56219">
    <property type="entry name" value="DNase I-like"/>
    <property type="match status" value="1"/>
</dbReference>
<dbReference type="Proteomes" id="UP001597068">
    <property type="component" value="Unassembled WGS sequence"/>
</dbReference>
<dbReference type="InterPro" id="IPR005135">
    <property type="entry name" value="Endo/exonuclease/phosphatase"/>
</dbReference>
<feature type="domain" description="Endonuclease/exonuclease/phosphatase" evidence="2">
    <location>
        <begin position="113"/>
        <end position="316"/>
    </location>
</feature>
<dbReference type="EMBL" id="JBHTIL010000002">
    <property type="protein sequence ID" value="MFD0927034.1"/>
    <property type="molecule type" value="Genomic_DNA"/>
</dbReference>
<evidence type="ECO:0000313" key="3">
    <source>
        <dbReference type="EMBL" id="MFD0927034.1"/>
    </source>
</evidence>